<organism evidence="1 2">
    <name type="scientific">Methanospirillum purgamenti</name>
    <dbReference type="NCBI Taxonomy" id="2834276"/>
    <lineage>
        <taxon>Archaea</taxon>
        <taxon>Methanobacteriati</taxon>
        <taxon>Methanobacteriota</taxon>
        <taxon>Stenosarchaea group</taxon>
        <taxon>Methanomicrobia</taxon>
        <taxon>Methanomicrobiales</taxon>
        <taxon>Methanospirillaceae</taxon>
        <taxon>Methanospirillum</taxon>
    </lineage>
</organism>
<dbReference type="AlphaFoldDB" id="A0A8E7B1V7"/>
<dbReference type="Proteomes" id="UP000680656">
    <property type="component" value="Chromosome"/>
</dbReference>
<dbReference type="EMBL" id="CP075546">
    <property type="protein sequence ID" value="QVV89528.1"/>
    <property type="molecule type" value="Genomic_DNA"/>
</dbReference>
<evidence type="ECO:0000313" key="2">
    <source>
        <dbReference type="Proteomes" id="UP000680656"/>
    </source>
</evidence>
<dbReference type="RefSeq" id="WP_214420322.1">
    <property type="nucleotide sequence ID" value="NZ_CP075546.1"/>
</dbReference>
<keyword evidence="2" id="KW-1185">Reference proteome</keyword>
<protein>
    <submittedName>
        <fullName evidence="1">Uncharacterized protein</fullName>
    </submittedName>
</protein>
<evidence type="ECO:0000313" key="1">
    <source>
        <dbReference type="EMBL" id="QVV89528.1"/>
    </source>
</evidence>
<dbReference type="KEGG" id="mrtj:KHC33_03130"/>
<gene>
    <name evidence="1" type="ORF">KHC33_03130</name>
</gene>
<reference evidence="1 2" key="1">
    <citation type="submission" date="2021-05" db="EMBL/GenBank/DDBJ databases">
        <title>A novel Methanospirillum isolate from a pyrite-forming mixed culture.</title>
        <authorList>
            <person name="Bunk B."/>
            <person name="Sproer C."/>
            <person name="Spring S."/>
            <person name="Pester M."/>
        </authorList>
    </citation>
    <scope>NUCLEOTIDE SEQUENCE [LARGE SCALE GENOMIC DNA]</scope>
    <source>
        <strain evidence="1 2">J.3.6.1-F.2.7.3</strain>
    </source>
</reference>
<dbReference type="GeneID" id="65566538"/>
<sequence length="80" mass="9514">MRTIIDGQLYDTRTSTLIGEREERGSFMYKTGRGEYFIYHSMSAVYHHPPRINPISRSVAIRRHFRYCHNQLPFEAAFCE</sequence>
<name>A0A8E7B1V7_9EURY</name>
<accession>A0A8E7B1V7</accession>
<proteinExistence type="predicted"/>